<dbReference type="InterPro" id="IPR001279">
    <property type="entry name" value="Metallo-B-lactamas"/>
</dbReference>
<dbReference type="Pfam" id="PF19583">
    <property type="entry name" value="ODP"/>
    <property type="match status" value="1"/>
</dbReference>
<dbReference type="InterPro" id="IPR045761">
    <property type="entry name" value="ODP_dom"/>
</dbReference>
<organism evidence="2 3">
    <name type="scientific">Paraburkholderia caffeinitolerans</name>
    <dbReference type="NCBI Taxonomy" id="1723730"/>
    <lineage>
        <taxon>Bacteria</taxon>
        <taxon>Pseudomonadati</taxon>
        <taxon>Pseudomonadota</taxon>
        <taxon>Betaproteobacteria</taxon>
        <taxon>Burkholderiales</taxon>
        <taxon>Burkholderiaceae</taxon>
        <taxon>Paraburkholderia</taxon>
    </lineage>
</organism>
<proteinExistence type="predicted"/>
<accession>A0A6J5GH31</accession>
<evidence type="ECO:0000259" key="1">
    <source>
        <dbReference type="SMART" id="SM00849"/>
    </source>
</evidence>
<gene>
    <name evidence="2" type="ORF">LMG28688_05228</name>
</gene>
<dbReference type="Proteomes" id="UP000494119">
    <property type="component" value="Unassembled WGS sequence"/>
</dbReference>
<dbReference type="Gene3D" id="3.60.15.10">
    <property type="entry name" value="Ribonuclease Z/Hydroxyacylglutathione hydrolase-like"/>
    <property type="match status" value="1"/>
</dbReference>
<keyword evidence="3" id="KW-1185">Reference proteome</keyword>
<reference evidence="2 3" key="1">
    <citation type="submission" date="2020-04" db="EMBL/GenBank/DDBJ databases">
        <authorList>
            <person name="De Canck E."/>
        </authorList>
    </citation>
    <scope>NUCLEOTIDE SEQUENCE [LARGE SCALE GENOMIC DNA]</scope>
    <source>
        <strain evidence="2 3">LMG 28688</strain>
    </source>
</reference>
<evidence type="ECO:0000313" key="2">
    <source>
        <dbReference type="EMBL" id="CAB3800751.1"/>
    </source>
</evidence>
<dbReference type="PANTHER" id="PTHR43717">
    <property type="entry name" value="ANAEROBIC NITRIC OXIDE REDUCTASE FLAVORUBREDOXIN"/>
    <property type="match status" value="1"/>
</dbReference>
<dbReference type="PANTHER" id="PTHR43717:SF1">
    <property type="entry name" value="ANAEROBIC NITRIC OXIDE REDUCTASE FLAVORUBREDOXIN"/>
    <property type="match status" value="1"/>
</dbReference>
<dbReference type="RefSeq" id="WP_175197186.1">
    <property type="nucleotide sequence ID" value="NZ_CADIKL010000033.1"/>
</dbReference>
<evidence type="ECO:0000313" key="3">
    <source>
        <dbReference type="Proteomes" id="UP000494119"/>
    </source>
</evidence>
<name>A0A6J5GH31_9BURK</name>
<protein>
    <recommendedName>
        <fullName evidence="1">Metallo-beta-lactamase domain-containing protein</fullName>
    </recommendedName>
</protein>
<dbReference type="AlphaFoldDB" id="A0A6J5GH31"/>
<dbReference type="SUPFAM" id="SSF56281">
    <property type="entry name" value="Metallo-hydrolase/oxidoreductase"/>
    <property type="match status" value="1"/>
</dbReference>
<dbReference type="EMBL" id="CADIKL010000033">
    <property type="protein sequence ID" value="CAB3800751.1"/>
    <property type="molecule type" value="Genomic_DNA"/>
</dbReference>
<sequence>MATLSLSSGTTIDEIANRIYRISTPVEIPGGGFSFNQYLIDDDEPLLFHTGLRKLFPVVREAVERIMPIDRLRYIGFSHFESDECGALNEFLAAAPRAEPLCGQVAAMVSVGDFADRPPRALDDDETISLGQHSVRWLYTPHLPHSWECGFLMETTSSTLLCGDLFTQGGSHPPPLIESDILEPSEAFRQQMDYFSHTTNARAMLERLAALQPTTLACMHGSAWRGDGAALLRALADRVERN</sequence>
<dbReference type="SMART" id="SM00849">
    <property type="entry name" value="Lactamase_B"/>
    <property type="match status" value="1"/>
</dbReference>
<feature type="domain" description="Metallo-beta-lactamase" evidence="1">
    <location>
        <begin position="34"/>
        <end position="220"/>
    </location>
</feature>
<dbReference type="InterPro" id="IPR036866">
    <property type="entry name" value="RibonucZ/Hydroxyglut_hydro"/>
</dbReference>